<keyword evidence="2" id="KW-0812">Transmembrane</keyword>
<dbReference type="EMBL" id="NHYD01001385">
    <property type="protein sequence ID" value="PPQ91321.1"/>
    <property type="molecule type" value="Genomic_DNA"/>
</dbReference>
<dbReference type="PANTHER" id="PTHR45728">
    <property type="entry name" value="ACETYL-COA CARBOXYLASE, ISOFORM A"/>
    <property type="match status" value="1"/>
</dbReference>
<dbReference type="Gene3D" id="3.90.226.10">
    <property type="entry name" value="2-enoyl-CoA Hydratase, Chain A, domain 1"/>
    <property type="match status" value="1"/>
</dbReference>
<dbReference type="GO" id="GO:0005739">
    <property type="term" value="C:mitochondrion"/>
    <property type="evidence" value="ECO:0007669"/>
    <property type="project" value="TreeGrafter"/>
</dbReference>
<evidence type="ECO:0000313" key="4">
    <source>
        <dbReference type="EMBL" id="PPQ91321.1"/>
    </source>
</evidence>
<feature type="region of interest" description="Disordered" evidence="1">
    <location>
        <begin position="580"/>
        <end position="606"/>
    </location>
</feature>
<feature type="domain" description="CoA carboxyltransferase C-terminal" evidence="3">
    <location>
        <begin position="123"/>
        <end position="396"/>
    </location>
</feature>
<evidence type="ECO:0000259" key="3">
    <source>
        <dbReference type="PROSITE" id="PS50989"/>
    </source>
</evidence>
<dbReference type="InterPro" id="IPR049076">
    <property type="entry name" value="ACCA"/>
</dbReference>
<feature type="compositionally biased region" description="Polar residues" evidence="1">
    <location>
        <begin position="405"/>
        <end position="422"/>
    </location>
</feature>
<proteinExistence type="predicted"/>
<dbReference type="Proteomes" id="UP000283269">
    <property type="component" value="Unassembled WGS sequence"/>
</dbReference>
<keyword evidence="5" id="KW-1185">Reference proteome</keyword>
<feature type="compositionally biased region" description="Low complexity" evidence="1">
    <location>
        <begin position="527"/>
        <end position="543"/>
    </location>
</feature>
<dbReference type="OrthoDB" id="14612at2759"/>
<dbReference type="PANTHER" id="PTHR45728:SF3">
    <property type="entry name" value="ACETYL-COA CARBOXYLASE"/>
    <property type="match status" value="1"/>
</dbReference>
<dbReference type="STRING" id="93625.A0A409XKR7"/>
<dbReference type="SUPFAM" id="SSF52096">
    <property type="entry name" value="ClpP/crotonase"/>
    <property type="match status" value="1"/>
</dbReference>
<dbReference type="InterPro" id="IPR034733">
    <property type="entry name" value="AcCoA_carboxyl_beta"/>
</dbReference>
<dbReference type="InterPro" id="IPR029045">
    <property type="entry name" value="ClpP/crotonase-like_dom_sf"/>
</dbReference>
<dbReference type="InterPro" id="IPR011763">
    <property type="entry name" value="COA_CT_C"/>
</dbReference>
<dbReference type="GO" id="GO:0003989">
    <property type="term" value="F:acetyl-CoA carboxylase activity"/>
    <property type="evidence" value="ECO:0007669"/>
    <property type="project" value="InterPro"/>
</dbReference>
<feature type="region of interest" description="Disordered" evidence="1">
    <location>
        <begin position="405"/>
        <end position="431"/>
    </location>
</feature>
<keyword evidence="2" id="KW-1133">Transmembrane helix</keyword>
<dbReference type="Pfam" id="PF01039">
    <property type="entry name" value="Carboxyl_trans"/>
    <property type="match status" value="1"/>
</dbReference>
<accession>A0A409XKR7</accession>
<evidence type="ECO:0000256" key="2">
    <source>
        <dbReference type="SAM" id="Phobius"/>
    </source>
</evidence>
<dbReference type="PROSITE" id="PS50989">
    <property type="entry name" value="COA_CT_CTER"/>
    <property type="match status" value="1"/>
</dbReference>
<feature type="region of interest" description="Disordered" evidence="1">
    <location>
        <begin position="515"/>
        <end position="557"/>
    </location>
</feature>
<dbReference type="GO" id="GO:0005524">
    <property type="term" value="F:ATP binding"/>
    <property type="evidence" value="ECO:0007669"/>
    <property type="project" value="InterPro"/>
</dbReference>
<evidence type="ECO:0000256" key="1">
    <source>
        <dbReference type="SAM" id="MobiDB-lite"/>
    </source>
</evidence>
<dbReference type="AlphaFoldDB" id="A0A409XKR7"/>
<feature type="transmembrane region" description="Helical" evidence="2">
    <location>
        <begin position="163"/>
        <end position="186"/>
    </location>
</feature>
<evidence type="ECO:0000313" key="5">
    <source>
        <dbReference type="Proteomes" id="UP000283269"/>
    </source>
</evidence>
<dbReference type="InterPro" id="IPR013537">
    <property type="entry name" value="AcCoA_COase_cen"/>
</dbReference>
<organism evidence="4 5">
    <name type="scientific">Psilocybe cyanescens</name>
    <dbReference type="NCBI Taxonomy" id="93625"/>
    <lineage>
        <taxon>Eukaryota</taxon>
        <taxon>Fungi</taxon>
        <taxon>Dikarya</taxon>
        <taxon>Basidiomycota</taxon>
        <taxon>Agaricomycotina</taxon>
        <taxon>Agaricomycetes</taxon>
        <taxon>Agaricomycetidae</taxon>
        <taxon>Agaricales</taxon>
        <taxon>Agaricineae</taxon>
        <taxon>Strophariaceae</taxon>
        <taxon>Psilocybe</taxon>
    </lineage>
</organism>
<feature type="non-terminal residue" evidence="4">
    <location>
        <position position="606"/>
    </location>
</feature>
<gene>
    <name evidence="4" type="ORF">CVT25_005329</name>
</gene>
<comment type="caution">
    <text evidence="4">The sequence shown here is derived from an EMBL/GenBank/DDBJ whole genome shotgun (WGS) entry which is preliminary data.</text>
</comment>
<dbReference type="Pfam" id="PF08326">
    <property type="entry name" value="ACC_central"/>
    <property type="match status" value="1"/>
</dbReference>
<sequence>MPSYEERLVQMEPVLKNSVTNNYYDLRYVVYDVLLTFFNHDDPMVRLAAYEVYIRCAYKAYNLLSLDYKEGDTLDDGEVPTVVTWRFNLGHSHSPSDTLRIAAGGPPLCSASPVHTGTIASFPNVKAMAKGFDKVVSMLPSFDGHEFSERYGANSQAPNIVNIALRIFLFGCPLIPGIMISTTFLLKQRIMEAGQVWYPNSAYKTTQAIFDFNREGLPLIIFANWRGFSGGQQDMYDEILKQGSKIVDGLSSYKQLVFVYIVPNGELRGGAWVVLDPSINSEQMEMYADVNSRAGVLEPEGIIKIKMCCDKILALMERLNSTYASFKCDSKDTSKSPEQHAAATAALAERETLLQPTYKQIALLYADLHEADARGAGAEESQCSAWEVEVEAALGGTEIKSKNGVLSSSNSGLHSAAKSTGGSEPASAEQAKTGASASVNLNGNLLWWDYPKNSSVFYIPVPYAEHGIKTKFKETRFPLVSFVEPLTMPSKTRSQHQLTQQLRHRSLLCTGFLQHRNGSGSARDDTSSSLDSHPSVSSSSSSSYTPRVRHKHPRNGSVFRKLATTPASDEPQFAPISQYQFEPGLDTRNEVAPPSGARKMTELVGR</sequence>
<dbReference type="GO" id="GO:0006633">
    <property type="term" value="P:fatty acid biosynthetic process"/>
    <property type="evidence" value="ECO:0007669"/>
    <property type="project" value="InterPro"/>
</dbReference>
<name>A0A409XKR7_PSICY</name>
<protein>
    <recommendedName>
        <fullName evidence="3">CoA carboxyltransferase C-terminal domain-containing protein</fullName>
    </recommendedName>
</protein>
<keyword evidence="2" id="KW-0472">Membrane</keyword>
<dbReference type="InParanoid" id="A0A409XKR7"/>
<reference evidence="4 5" key="1">
    <citation type="journal article" date="2018" name="Evol. Lett.">
        <title>Horizontal gene cluster transfer increased hallucinogenic mushroom diversity.</title>
        <authorList>
            <person name="Reynolds H.T."/>
            <person name="Vijayakumar V."/>
            <person name="Gluck-Thaler E."/>
            <person name="Korotkin H.B."/>
            <person name="Matheny P.B."/>
            <person name="Slot J.C."/>
        </authorList>
    </citation>
    <scope>NUCLEOTIDE SEQUENCE [LARGE SCALE GENOMIC DNA]</scope>
    <source>
        <strain evidence="4 5">2631</strain>
    </source>
</reference>